<organism evidence="2 3">
    <name type="scientific">Colletotrichum karsti</name>
    <dbReference type="NCBI Taxonomy" id="1095194"/>
    <lineage>
        <taxon>Eukaryota</taxon>
        <taxon>Fungi</taxon>
        <taxon>Dikarya</taxon>
        <taxon>Ascomycota</taxon>
        <taxon>Pezizomycotina</taxon>
        <taxon>Sordariomycetes</taxon>
        <taxon>Hypocreomycetidae</taxon>
        <taxon>Glomerellales</taxon>
        <taxon>Glomerellaceae</taxon>
        <taxon>Colletotrichum</taxon>
        <taxon>Colletotrichum boninense species complex</taxon>
    </lineage>
</organism>
<feature type="compositionally biased region" description="Pro residues" evidence="1">
    <location>
        <begin position="198"/>
        <end position="210"/>
    </location>
</feature>
<evidence type="ECO:0000256" key="1">
    <source>
        <dbReference type="SAM" id="MobiDB-lite"/>
    </source>
</evidence>
<reference evidence="2" key="2">
    <citation type="submission" date="2020-11" db="EMBL/GenBank/DDBJ databases">
        <title>Whole genome sequencing of Colletotrichum sp.</title>
        <authorList>
            <person name="Li H."/>
        </authorList>
    </citation>
    <scope>NUCLEOTIDE SEQUENCE</scope>
    <source>
        <strain evidence="2">CkLH20</strain>
    </source>
</reference>
<protein>
    <submittedName>
        <fullName evidence="2">Uncharacterized protein</fullName>
    </submittedName>
</protein>
<sequence>MDANRVRYLLSLPKVREELQRHGYVFSDSGNWVANDPDNDHRGDINNLPPAALHILKAFKIDNAHVPQPPEIIPQEYQQDTSAKQSFYAYDEINHELDLIARYTYGDTEHTTQNANQAPSIPQEYQQGCDATDAVADSGIYYDVNDVDADGEDEGDTCYVRVVCHRSPGLELGLSGPDSNSISGSHFDSSSGSESGRLPPPDSGRPPLPPGFRYAGNWTLGPGWPSNRPVNPPPRKNKTTNRDTKASREAHAGWKYCAFCSSWVWDVCFVRGSPPFSGTACNHCERRTAKSAKRRQQANFDALNWLIEWQPLVVNGKQSDPGHIREEKPTKRRRPG</sequence>
<keyword evidence="3" id="KW-1185">Reference proteome</keyword>
<feature type="region of interest" description="Disordered" evidence="1">
    <location>
        <begin position="316"/>
        <end position="336"/>
    </location>
</feature>
<feature type="compositionally biased region" description="Low complexity" evidence="1">
    <location>
        <begin position="179"/>
        <end position="197"/>
    </location>
</feature>
<gene>
    <name evidence="2" type="ORF">CkaCkLH20_02336</name>
</gene>
<dbReference type="EMBL" id="JAATWM020000005">
    <property type="protein sequence ID" value="KAF9880382.1"/>
    <property type="molecule type" value="Genomic_DNA"/>
</dbReference>
<name>A0A9P6LQ65_9PEZI</name>
<accession>A0A9P6LQ65</accession>
<comment type="caution">
    <text evidence="2">The sequence shown here is derived from an EMBL/GenBank/DDBJ whole genome shotgun (WGS) entry which is preliminary data.</text>
</comment>
<proteinExistence type="predicted"/>
<feature type="region of interest" description="Disordered" evidence="1">
    <location>
        <begin position="173"/>
        <end position="246"/>
    </location>
</feature>
<dbReference type="AlphaFoldDB" id="A0A9P6LQ65"/>
<reference evidence="2" key="1">
    <citation type="submission" date="2020-03" db="EMBL/GenBank/DDBJ databases">
        <authorList>
            <person name="He L."/>
        </authorList>
    </citation>
    <scope>NUCLEOTIDE SEQUENCE</scope>
    <source>
        <strain evidence="2">CkLH20</strain>
    </source>
</reference>
<dbReference type="RefSeq" id="XP_038749843.1">
    <property type="nucleotide sequence ID" value="XM_038885055.1"/>
</dbReference>
<dbReference type="GeneID" id="62158129"/>
<evidence type="ECO:0000313" key="3">
    <source>
        <dbReference type="Proteomes" id="UP000781932"/>
    </source>
</evidence>
<dbReference type="Proteomes" id="UP000781932">
    <property type="component" value="Unassembled WGS sequence"/>
</dbReference>
<evidence type="ECO:0000313" key="2">
    <source>
        <dbReference type="EMBL" id="KAF9880382.1"/>
    </source>
</evidence>
<feature type="compositionally biased region" description="Basic and acidic residues" evidence="1">
    <location>
        <begin position="320"/>
        <end position="329"/>
    </location>
</feature>